<name>A0ABM4GP42_DROKI</name>
<gene>
    <name evidence="3" type="primary">LOC108080411</name>
</gene>
<evidence type="ECO:0000313" key="2">
    <source>
        <dbReference type="Proteomes" id="UP001652661"/>
    </source>
</evidence>
<evidence type="ECO:0000313" key="3">
    <source>
        <dbReference type="RefSeq" id="XP_070144486.1"/>
    </source>
</evidence>
<organism evidence="2 3">
    <name type="scientific">Drosophila kikkawai</name>
    <name type="common">Fruit fly</name>
    <dbReference type="NCBI Taxonomy" id="30033"/>
    <lineage>
        <taxon>Eukaryota</taxon>
        <taxon>Metazoa</taxon>
        <taxon>Ecdysozoa</taxon>
        <taxon>Arthropoda</taxon>
        <taxon>Hexapoda</taxon>
        <taxon>Insecta</taxon>
        <taxon>Pterygota</taxon>
        <taxon>Neoptera</taxon>
        <taxon>Endopterygota</taxon>
        <taxon>Diptera</taxon>
        <taxon>Brachycera</taxon>
        <taxon>Muscomorpha</taxon>
        <taxon>Ephydroidea</taxon>
        <taxon>Drosophilidae</taxon>
        <taxon>Drosophila</taxon>
        <taxon>Sophophora</taxon>
    </lineage>
</organism>
<dbReference type="RefSeq" id="XP_070144486.1">
    <property type="nucleotide sequence ID" value="XM_070288385.1"/>
</dbReference>
<evidence type="ECO:0000256" key="1">
    <source>
        <dbReference type="SAM" id="MobiDB-lite"/>
    </source>
</evidence>
<keyword evidence="2" id="KW-1185">Reference proteome</keyword>
<dbReference type="Proteomes" id="UP001652661">
    <property type="component" value="Chromosome X"/>
</dbReference>
<accession>A0ABM4GP42</accession>
<dbReference type="GeneID" id="108080411"/>
<reference evidence="3" key="1">
    <citation type="submission" date="2025-08" db="UniProtKB">
        <authorList>
            <consortium name="RefSeq"/>
        </authorList>
    </citation>
    <scope>IDENTIFICATION</scope>
    <source>
        <strain evidence="3">14028-0561.14</strain>
        <tissue evidence="3">Whole fly</tissue>
    </source>
</reference>
<proteinExistence type="predicted"/>
<feature type="region of interest" description="Disordered" evidence="1">
    <location>
        <begin position="1"/>
        <end position="40"/>
    </location>
</feature>
<sequence>MRRFRAAFQTQTPEARTRRKDHRVWTSSEQREKDKQQSRWTAAAMESSINSGKMMEQPPPWPNFLLLFFSRCSPCAPPSSSGHAHCEKPIKQAEDANRKSQGQTGHESMMMMTQWQSWHNEPDAEWNFPIGMRSFVCELPAPITTASNSCTKIAYMATLSCL</sequence>
<protein>
    <submittedName>
        <fullName evidence="3">Uncharacterized protein</fullName>
    </submittedName>
</protein>